<accession>A0A1S6QGG1</accession>
<dbReference type="GO" id="GO:0005737">
    <property type="term" value="C:cytoplasm"/>
    <property type="evidence" value="ECO:0007669"/>
    <property type="project" value="TreeGrafter"/>
</dbReference>
<sequence>MKKVLIVETNITRYAGTHDATGLWLGESTEFAKELQKVGISVDYVSPKGGFVPLDPRSMKYVDESIMEFYETPDFKNRALSKTLNPSEVNPEDYFAIYYAGGHGVMWDFPDNKELQSIAMAIYQQNGYVTSVCHGIAGLLNIKDDSNNYLISGKTITGFTLSEEIIAGKKSVVPFFNKEEAEKRGAKFKQKRAYKDFAVQDGHLITGQNPFSARSVANLLIKEVK</sequence>
<dbReference type="Gene3D" id="3.40.50.880">
    <property type="match status" value="1"/>
</dbReference>
<dbReference type="Pfam" id="PF01965">
    <property type="entry name" value="DJ-1_PfpI"/>
    <property type="match status" value="1"/>
</dbReference>
<dbReference type="AlphaFoldDB" id="A0A1S6QGG1"/>
<dbReference type="CDD" id="cd03141">
    <property type="entry name" value="GATase1_Hsp31_like"/>
    <property type="match status" value="1"/>
</dbReference>
<dbReference type="InterPro" id="IPR050325">
    <property type="entry name" value="Prot/Nucl_acid_deglycase"/>
</dbReference>
<dbReference type="SUPFAM" id="SSF52317">
    <property type="entry name" value="Class I glutamine amidotransferase-like"/>
    <property type="match status" value="1"/>
</dbReference>
<dbReference type="InterPro" id="IPR002818">
    <property type="entry name" value="DJ-1/PfpI"/>
</dbReference>
<proteinExistence type="inferred from homology"/>
<feature type="domain" description="DJ-1/PfpI" evidence="4">
    <location>
        <begin position="27"/>
        <end position="222"/>
    </location>
</feature>
<organism evidence="5 6">
    <name type="scientific">Lentilactobacillus curieae</name>
    <dbReference type="NCBI Taxonomy" id="1138822"/>
    <lineage>
        <taxon>Bacteria</taxon>
        <taxon>Bacillati</taxon>
        <taxon>Bacillota</taxon>
        <taxon>Bacilli</taxon>
        <taxon>Lactobacillales</taxon>
        <taxon>Lactobacillaceae</taxon>
        <taxon>Lentilactobacillus</taxon>
    </lineage>
</organism>
<dbReference type="PANTHER" id="PTHR48094:SF11">
    <property type="entry name" value="GLUTATHIONE-INDEPENDENT GLYOXALASE HSP31-RELATED"/>
    <property type="match status" value="1"/>
</dbReference>
<dbReference type="KEGG" id="lcu:PL11_001555"/>
<evidence type="ECO:0000256" key="2">
    <source>
        <dbReference type="ARBA" id="ARBA00023239"/>
    </source>
</evidence>
<keyword evidence="5" id="KW-0315">Glutamine amidotransferase</keyword>
<evidence type="ECO:0000256" key="1">
    <source>
        <dbReference type="ARBA" id="ARBA00023016"/>
    </source>
</evidence>
<dbReference type="OrthoDB" id="9792284at2"/>
<keyword evidence="5" id="KW-0808">Transferase</keyword>
<dbReference type="eggNOG" id="COG0693">
    <property type="taxonomic scope" value="Bacteria"/>
</dbReference>
<gene>
    <name evidence="5" type="ORF">PL11_001555</name>
</gene>
<dbReference type="EMBL" id="CP018906">
    <property type="protein sequence ID" value="AQW20692.1"/>
    <property type="molecule type" value="Genomic_DNA"/>
</dbReference>
<dbReference type="Proteomes" id="UP000030361">
    <property type="component" value="Chromosome"/>
</dbReference>
<dbReference type="PANTHER" id="PTHR48094">
    <property type="entry name" value="PROTEIN/NUCLEIC ACID DEGLYCASE DJ-1-RELATED"/>
    <property type="match status" value="1"/>
</dbReference>
<evidence type="ECO:0000256" key="3">
    <source>
        <dbReference type="ARBA" id="ARBA00038493"/>
    </source>
</evidence>
<keyword evidence="1" id="KW-0346">Stress response</keyword>
<dbReference type="GO" id="GO:0016740">
    <property type="term" value="F:transferase activity"/>
    <property type="evidence" value="ECO:0007669"/>
    <property type="project" value="UniProtKB-KW"/>
</dbReference>
<keyword evidence="2" id="KW-0456">Lyase</keyword>
<dbReference type="InterPro" id="IPR029062">
    <property type="entry name" value="Class_I_gatase-like"/>
</dbReference>
<evidence type="ECO:0000313" key="5">
    <source>
        <dbReference type="EMBL" id="AQW20692.1"/>
    </source>
</evidence>
<dbReference type="RefSeq" id="WP_035165863.1">
    <property type="nucleotide sequence ID" value="NZ_CP018906.1"/>
</dbReference>
<dbReference type="GO" id="GO:0019172">
    <property type="term" value="F:glyoxalase III activity"/>
    <property type="evidence" value="ECO:0007669"/>
    <property type="project" value="TreeGrafter"/>
</dbReference>
<keyword evidence="6" id="KW-1185">Reference proteome</keyword>
<evidence type="ECO:0000313" key="6">
    <source>
        <dbReference type="Proteomes" id="UP000030361"/>
    </source>
</evidence>
<name>A0A1S6QGG1_9LACO</name>
<dbReference type="GO" id="GO:0019243">
    <property type="term" value="P:methylglyoxal catabolic process to D-lactate via S-lactoyl-glutathione"/>
    <property type="evidence" value="ECO:0007669"/>
    <property type="project" value="TreeGrafter"/>
</dbReference>
<reference evidence="5 6" key="1">
    <citation type="journal article" date="2015" name="Genome Announc.">
        <title>Genome Sequence of Lactobacillus curieae CCTCC M 2011381T, a Novel Producer of Gamma-aminobutyric Acid.</title>
        <authorList>
            <person name="Wang Y."/>
            <person name="Wang Y."/>
            <person name="Lang C."/>
            <person name="Wei D."/>
            <person name="Xu P."/>
            <person name="Xie J."/>
        </authorList>
    </citation>
    <scope>NUCLEOTIDE SEQUENCE [LARGE SCALE GENOMIC DNA]</scope>
    <source>
        <strain evidence="5 6">CCTCC M 2011381</strain>
    </source>
</reference>
<comment type="similarity">
    <text evidence="3">Belongs to the peptidase C56 family. HSP31-like subfamily.</text>
</comment>
<evidence type="ECO:0000259" key="4">
    <source>
        <dbReference type="Pfam" id="PF01965"/>
    </source>
</evidence>
<protein>
    <submittedName>
        <fullName evidence="5">Type 1 glutamine amidotransferase domain-containing protein</fullName>
    </submittedName>
</protein>